<proteinExistence type="predicted"/>
<dbReference type="Proteomes" id="UP001234297">
    <property type="component" value="Chromosome 1"/>
</dbReference>
<keyword evidence="2" id="KW-1185">Reference proteome</keyword>
<gene>
    <name evidence="1" type="ORF">MRB53_002153</name>
</gene>
<evidence type="ECO:0000313" key="1">
    <source>
        <dbReference type="EMBL" id="KAJ8649130.1"/>
    </source>
</evidence>
<organism evidence="1 2">
    <name type="scientific">Persea americana</name>
    <name type="common">Avocado</name>
    <dbReference type="NCBI Taxonomy" id="3435"/>
    <lineage>
        <taxon>Eukaryota</taxon>
        <taxon>Viridiplantae</taxon>
        <taxon>Streptophyta</taxon>
        <taxon>Embryophyta</taxon>
        <taxon>Tracheophyta</taxon>
        <taxon>Spermatophyta</taxon>
        <taxon>Magnoliopsida</taxon>
        <taxon>Magnoliidae</taxon>
        <taxon>Laurales</taxon>
        <taxon>Lauraceae</taxon>
        <taxon>Persea</taxon>
    </lineage>
</organism>
<accession>A0ACC2MUN3</accession>
<reference evidence="1 2" key="1">
    <citation type="journal article" date="2022" name="Hortic Res">
        <title>A haplotype resolved chromosomal level avocado genome allows analysis of novel avocado genes.</title>
        <authorList>
            <person name="Nath O."/>
            <person name="Fletcher S.J."/>
            <person name="Hayward A."/>
            <person name="Shaw L.M."/>
            <person name="Masouleh A.K."/>
            <person name="Furtado A."/>
            <person name="Henry R.J."/>
            <person name="Mitter N."/>
        </authorList>
    </citation>
    <scope>NUCLEOTIDE SEQUENCE [LARGE SCALE GENOMIC DNA]</scope>
    <source>
        <strain evidence="2">cv. Hass</strain>
    </source>
</reference>
<protein>
    <submittedName>
        <fullName evidence="1">Uncharacterized protein</fullName>
    </submittedName>
</protein>
<name>A0ACC2MUN3_PERAE</name>
<sequence>MMQESSQPVANHTAAALKISTSHHLFTAQRPEVRFSPRGPLPLLPAVTLPPHCSTPSGQVVFLPLLAVKTLQPTAKFSQRPAFLDFTILTAVATTYSTTAATCQALTSGHDFLMPAALHLGGQDLIQRS</sequence>
<evidence type="ECO:0000313" key="2">
    <source>
        <dbReference type="Proteomes" id="UP001234297"/>
    </source>
</evidence>
<comment type="caution">
    <text evidence="1">The sequence shown here is derived from an EMBL/GenBank/DDBJ whole genome shotgun (WGS) entry which is preliminary data.</text>
</comment>
<dbReference type="EMBL" id="CM056809">
    <property type="protein sequence ID" value="KAJ8649130.1"/>
    <property type="molecule type" value="Genomic_DNA"/>
</dbReference>